<dbReference type="EMBL" id="KV921733">
    <property type="protein sequence ID" value="ORE12272.1"/>
    <property type="molecule type" value="Genomic_DNA"/>
</dbReference>
<dbReference type="AlphaFoldDB" id="A0A1X0RJR6"/>
<reference evidence="2 3" key="1">
    <citation type="journal article" date="2016" name="Proc. Natl. Acad. Sci. U.S.A.">
        <title>Lipid metabolic changes in an early divergent fungus govern the establishment of a mutualistic symbiosis with endobacteria.</title>
        <authorList>
            <person name="Lastovetsky O.A."/>
            <person name="Gaspar M.L."/>
            <person name="Mondo S.J."/>
            <person name="LaButti K.M."/>
            <person name="Sandor L."/>
            <person name="Grigoriev I.V."/>
            <person name="Henry S.A."/>
            <person name="Pawlowska T.E."/>
        </authorList>
    </citation>
    <scope>NUCLEOTIDE SEQUENCE [LARGE SCALE GENOMIC DNA]</scope>
    <source>
        <strain evidence="2 3">ATCC 11559</strain>
    </source>
</reference>
<dbReference type="VEuPathDB" id="FungiDB:BCV72DRAFT_299661"/>
<evidence type="ECO:0000313" key="2">
    <source>
        <dbReference type="EMBL" id="ORE12272.1"/>
    </source>
</evidence>
<accession>A0A1X0RJR6</accession>
<feature type="region of interest" description="Disordered" evidence="1">
    <location>
        <begin position="195"/>
        <end position="225"/>
    </location>
</feature>
<gene>
    <name evidence="2" type="ORF">BCV71DRAFT_282424</name>
</gene>
<organism evidence="2 3">
    <name type="scientific">Rhizopus microsporus</name>
    <dbReference type="NCBI Taxonomy" id="58291"/>
    <lineage>
        <taxon>Eukaryota</taxon>
        <taxon>Fungi</taxon>
        <taxon>Fungi incertae sedis</taxon>
        <taxon>Mucoromycota</taxon>
        <taxon>Mucoromycotina</taxon>
        <taxon>Mucoromycetes</taxon>
        <taxon>Mucorales</taxon>
        <taxon>Mucorineae</taxon>
        <taxon>Rhizopodaceae</taxon>
        <taxon>Rhizopus</taxon>
    </lineage>
</organism>
<dbReference type="OMA" id="MGDNINE"/>
<feature type="compositionally biased region" description="Polar residues" evidence="1">
    <location>
        <begin position="211"/>
        <end position="225"/>
    </location>
</feature>
<dbReference type="Proteomes" id="UP000242381">
    <property type="component" value="Unassembled WGS sequence"/>
</dbReference>
<feature type="region of interest" description="Disordered" evidence="1">
    <location>
        <begin position="1"/>
        <end position="31"/>
    </location>
</feature>
<feature type="compositionally biased region" description="Low complexity" evidence="1">
    <location>
        <begin position="1"/>
        <end position="18"/>
    </location>
</feature>
<proteinExistence type="predicted"/>
<sequence>MSVTSHKSSLNSVDLSSSKNRHDRNSCPLPDEILENMEDTSKTELKANIKKFQQEIVNYEGGNWTRSGTIIIAELKKFNLDAHTVVGYKYKDAERLRTVGKEVAEIFQVLKFVIDRGGSEEDFQQLSEILEKIRRLSVYDEEARDISTKALRIPTSVRYLEDEDGEDKDMAFDVETVERIQQARYKEAILRRATTPRGQQRGQGYGRGGMPSTTKWRWTRQSISS</sequence>
<protein>
    <submittedName>
        <fullName evidence="2">Uncharacterized protein</fullName>
    </submittedName>
</protein>
<evidence type="ECO:0000256" key="1">
    <source>
        <dbReference type="SAM" id="MobiDB-lite"/>
    </source>
</evidence>
<name>A0A1X0RJR6_RHIZD</name>
<evidence type="ECO:0000313" key="3">
    <source>
        <dbReference type="Proteomes" id="UP000242381"/>
    </source>
</evidence>